<protein>
    <submittedName>
        <fullName evidence="3">Uncharacterized protein</fullName>
    </submittedName>
</protein>
<dbReference type="AlphaFoldDB" id="A0A4P9ZTT3"/>
<evidence type="ECO:0000256" key="1">
    <source>
        <dbReference type="SAM" id="MobiDB-lite"/>
    </source>
</evidence>
<feature type="chain" id="PRO_5020802666" evidence="2">
    <location>
        <begin position="22"/>
        <end position="363"/>
    </location>
</feature>
<feature type="signal peptide" evidence="2">
    <location>
        <begin position="1"/>
        <end position="21"/>
    </location>
</feature>
<keyword evidence="2" id="KW-0732">Signal</keyword>
<evidence type="ECO:0000256" key="2">
    <source>
        <dbReference type="SAM" id="SignalP"/>
    </source>
</evidence>
<evidence type="ECO:0000313" key="4">
    <source>
        <dbReference type="Proteomes" id="UP000268162"/>
    </source>
</evidence>
<organism evidence="3 4">
    <name type="scientific">Dimargaris cristalligena</name>
    <dbReference type="NCBI Taxonomy" id="215637"/>
    <lineage>
        <taxon>Eukaryota</taxon>
        <taxon>Fungi</taxon>
        <taxon>Fungi incertae sedis</taxon>
        <taxon>Zoopagomycota</taxon>
        <taxon>Kickxellomycotina</taxon>
        <taxon>Dimargaritomycetes</taxon>
        <taxon>Dimargaritales</taxon>
        <taxon>Dimargaritaceae</taxon>
        <taxon>Dimargaris</taxon>
    </lineage>
</organism>
<feature type="region of interest" description="Disordered" evidence="1">
    <location>
        <begin position="242"/>
        <end position="272"/>
    </location>
</feature>
<feature type="compositionally biased region" description="Low complexity" evidence="1">
    <location>
        <begin position="257"/>
        <end position="272"/>
    </location>
</feature>
<dbReference type="Proteomes" id="UP000268162">
    <property type="component" value="Unassembled WGS sequence"/>
</dbReference>
<keyword evidence="4" id="KW-1185">Reference proteome</keyword>
<reference evidence="4" key="1">
    <citation type="journal article" date="2018" name="Nat. Microbiol.">
        <title>Leveraging single-cell genomics to expand the fungal tree of life.</title>
        <authorList>
            <person name="Ahrendt S.R."/>
            <person name="Quandt C.A."/>
            <person name="Ciobanu D."/>
            <person name="Clum A."/>
            <person name="Salamov A."/>
            <person name="Andreopoulos B."/>
            <person name="Cheng J.F."/>
            <person name="Woyke T."/>
            <person name="Pelin A."/>
            <person name="Henrissat B."/>
            <person name="Reynolds N.K."/>
            <person name="Benny G.L."/>
            <person name="Smith M.E."/>
            <person name="James T.Y."/>
            <person name="Grigoriev I.V."/>
        </authorList>
    </citation>
    <scope>NUCLEOTIDE SEQUENCE [LARGE SCALE GENOMIC DNA]</scope>
    <source>
        <strain evidence="4">RSA 468</strain>
    </source>
</reference>
<accession>A0A4P9ZTT3</accession>
<dbReference type="EMBL" id="ML002569">
    <property type="protein sequence ID" value="RKP36943.1"/>
    <property type="molecule type" value="Genomic_DNA"/>
</dbReference>
<proteinExistence type="predicted"/>
<name>A0A4P9ZTT3_9FUNG</name>
<gene>
    <name evidence="3" type="ORF">BJ085DRAFT_32406</name>
</gene>
<sequence length="363" mass="40733">MKLLVVGLLEMLALVSHTVLASPTTHALLPILLPAAKSNQPSLPPSLDNSPAVPVRYVKSAPIDPQIIYHLTYFRSVIDASDQHQVIQRDFNEEFSHYKALLEPHWKLYLHSVLLAVSERHLRLLKQVEALDKPMSVDLEYQLLEMPSRLKLAQVEARVNQLRSDRVALVQAQSSFPLIQALNMPRTEEVLGVVRQLIRDLFVRPTGVRLGRMDLETYIQIRDYFPTTAILVSPSFVQGDSGFSTPGRSAGPENRSRSPSASSVSSAGSSYSGPVYAPAGYSSEVYVFEMVFIKYFLIPRLMTPSRAPTWGYGFLAKFLQQDPLIKGFVPEAEIKLGPELLMLYRHYTQTPDGEKLLRQSFLA</sequence>
<evidence type="ECO:0000313" key="3">
    <source>
        <dbReference type="EMBL" id="RKP36943.1"/>
    </source>
</evidence>